<evidence type="ECO:0000256" key="1">
    <source>
        <dbReference type="ARBA" id="ARBA00003145"/>
    </source>
</evidence>
<dbReference type="PROSITE" id="PS50035">
    <property type="entry name" value="PLD"/>
    <property type="match status" value="2"/>
</dbReference>
<reference evidence="10" key="1">
    <citation type="submission" date="2017-12" db="EMBL/GenBank/DDBJ databases">
        <title>FDA dAtabase for Regulatory Grade micrObial Sequences (FDA-ARGOS): Supporting development and validation of Infectious Disease Dx tests.</title>
        <authorList>
            <person name="Campos J."/>
            <person name="Goldberg B."/>
            <person name="Tallon L."/>
            <person name="Sadzewicz L."/>
            <person name="Sengamalay N."/>
            <person name="Ott S."/>
            <person name="Godinez A."/>
            <person name="Nagaraj S."/>
            <person name="Vyas G."/>
            <person name="Aluvathingal J."/>
            <person name="Nadendla S."/>
            <person name="Geyer C."/>
            <person name="Nandy P."/>
            <person name="Hobson J."/>
            <person name="Sichtig H."/>
        </authorList>
    </citation>
    <scope>NUCLEOTIDE SEQUENCE</scope>
    <source>
        <strain evidence="10">FDAARGOS_252</strain>
        <plasmid evidence="10">unnamed2</plasmid>
    </source>
</reference>
<dbReference type="GO" id="GO:0005886">
    <property type="term" value="C:plasma membrane"/>
    <property type="evidence" value="ECO:0007669"/>
    <property type="project" value="TreeGrafter"/>
</dbReference>
<dbReference type="Pfam" id="PF00614">
    <property type="entry name" value="PLDc"/>
    <property type="match status" value="1"/>
</dbReference>
<dbReference type="InterPro" id="IPR025202">
    <property type="entry name" value="PLD-like_dom"/>
</dbReference>
<evidence type="ECO:0000256" key="4">
    <source>
        <dbReference type="ARBA" id="ARBA00022525"/>
    </source>
</evidence>
<comment type="subcellular location">
    <subcellularLocation>
        <location evidence="2">Secreted</location>
    </subcellularLocation>
</comment>
<feature type="domain" description="PLD phosphodiesterase" evidence="9">
    <location>
        <begin position="348"/>
        <end position="375"/>
    </location>
</feature>
<keyword evidence="5" id="KW-0677">Repeat</keyword>
<accession>A0A1V0GMU9</accession>
<dbReference type="CDD" id="cd09143">
    <property type="entry name" value="PLDc_vPLD1_2_like_bac_2"/>
    <property type="match status" value="1"/>
</dbReference>
<organism evidence="10 11">
    <name type="scientific">Paracoccus yeei</name>
    <dbReference type="NCBI Taxonomy" id="147645"/>
    <lineage>
        <taxon>Bacteria</taxon>
        <taxon>Pseudomonadati</taxon>
        <taxon>Pseudomonadota</taxon>
        <taxon>Alphaproteobacteria</taxon>
        <taxon>Rhodobacterales</taxon>
        <taxon>Paracoccaceae</taxon>
        <taxon>Paracoccus</taxon>
    </lineage>
</organism>
<keyword evidence="11" id="KW-1185">Reference proteome</keyword>
<evidence type="ECO:0000256" key="8">
    <source>
        <dbReference type="ARBA" id="ARBA00029594"/>
    </source>
</evidence>
<geneLocation type="plasmid" evidence="10 11">
    <name>unnamed2</name>
</geneLocation>
<name>A0A1V0GMU9_9RHOB</name>
<feature type="domain" description="PLD phosphodiesterase" evidence="9">
    <location>
        <begin position="133"/>
        <end position="160"/>
    </location>
</feature>
<evidence type="ECO:0000313" key="10">
    <source>
        <dbReference type="EMBL" id="ARC35039.1"/>
    </source>
</evidence>
<dbReference type="Pfam" id="PF13091">
    <property type="entry name" value="PLDc_2"/>
    <property type="match status" value="1"/>
</dbReference>
<dbReference type="Proteomes" id="UP000191257">
    <property type="component" value="Plasmid unnamed2"/>
</dbReference>
<evidence type="ECO:0000313" key="11">
    <source>
        <dbReference type="Proteomes" id="UP000191257"/>
    </source>
</evidence>
<keyword evidence="10" id="KW-0614">Plasmid</keyword>
<evidence type="ECO:0000256" key="2">
    <source>
        <dbReference type="ARBA" id="ARBA00004613"/>
    </source>
</evidence>
<keyword evidence="7" id="KW-0443">Lipid metabolism</keyword>
<dbReference type="PANTHER" id="PTHR18896:SF60">
    <property type="entry name" value="PHOSPHOLIPASE D"/>
    <property type="match status" value="1"/>
</dbReference>
<dbReference type="KEGG" id="pye:A6J80_00575"/>
<dbReference type="GO" id="GO:0005576">
    <property type="term" value="C:extracellular region"/>
    <property type="evidence" value="ECO:0007669"/>
    <property type="project" value="UniProtKB-SubCell"/>
</dbReference>
<protein>
    <recommendedName>
        <fullName evidence="3">Phospholipase D</fullName>
    </recommendedName>
    <alternativeName>
        <fullName evidence="8">Choline phosphatase</fullName>
    </alternativeName>
</protein>
<evidence type="ECO:0000259" key="9">
    <source>
        <dbReference type="PROSITE" id="PS50035"/>
    </source>
</evidence>
<keyword evidence="4" id="KW-0964">Secreted</keyword>
<dbReference type="SUPFAM" id="SSF56024">
    <property type="entry name" value="Phospholipase D/nuclease"/>
    <property type="match status" value="2"/>
</dbReference>
<sequence length="510" mass="56834">MPEFQFQPDRNCWRVERASCFSFIIDGQAYFRALRESLLKAQRLIIMVGWDLDFEIEMLPGESDDQGMAPDGLPNQVGPFIDALADRRPDLDIYLLKWSGGALIAPGRVLPAARIKLLSPDQVHLAFDGRHPIGACHHQKIAVIDDSLAFCGGIDMTDGRWDRPEHAPEDDLRRLKNGDVAQPWHDASAVVSGPVAAALSELARDRWARANDAEMDEAFRPGGDLWPDSIAPLLRDVEIAIARTEPPGPDSPTVPEIENLYLDSIRAARDYIYLESQYFCADSITAAIRERLADPDGPEVVVINPMAAQSVVEDAAMHVSRSRMVRELRAHDPHGRFRIFYPVNAAGEPIYVHAKISIIDDCLLRVGSSNIDRRSMAFDTECDVALAGRDPEGRRVIGELRDRLLAEHLDRDPATVARALRDKGGLIPAIEALNRDSGRGLRDLPLRKETLLGSLLADTRFFDPRYRRSAQARLGLTSRHLMLGAGLALGGALLWRHLRQQHRAQQPPRE</sequence>
<dbReference type="CDD" id="cd09140">
    <property type="entry name" value="PLDc_vPLD1_2_like_bac_1"/>
    <property type="match status" value="1"/>
</dbReference>
<dbReference type="InterPro" id="IPR001736">
    <property type="entry name" value="PLipase_D/transphosphatidylase"/>
</dbReference>
<dbReference type="eggNOG" id="COG1502">
    <property type="taxonomic scope" value="Bacteria"/>
</dbReference>
<comment type="function">
    <text evidence="1">Could be a virulence factor.</text>
</comment>
<dbReference type="GO" id="GO:0004630">
    <property type="term" value="F:phospholipase D activity"/>
    <property type="evidence" value="ECO:0007669"/>
    <property type="project" value="TreeGrafter"/>
</dbReference>
<dbReference type="SMART" id="SM00155">
    <property type="entry name" value="PLDc"/>
    <property type="match status" value="2"/>
</dbReference>
<dbReference type="Gene3D" id="3.30.870.10">
    <property type="entry name" value="Endonuclease Chain A"/>
    <property type="match status" value="2"/>
</dbReference>
<proteinExistence type="predicted"/>
<dbReference type="InterPro" id="IPR015679">
    <property type="entry name" value="PLipase_D_fam"/>
</dbReference>
<dbReference type="GO" id="GO:0009395">
    <property type="term" value="P:phospholipid catabolic process"/>
    <property type="evidence" value="ECO:0007669"/>
    <property type="project" value="TreeGrafter"/>
</dbReference>
<evidence type="ECO:0000256" key="6">
    <source>
        <dbReference type="ARBA" id="ARBA00022801"/>
    </source>
</evidence>
<evidence type="ECO:0000256" key="5">
    <source>
        <dbReference type="ARBA" id="ARBA00022737"/>
    </source>
</evidence>
<evidence type="ECO:0000256" key="7">
    <source>
        <dbReference type="ARBA" id="ARBA00023098"/>
    </source>
</evidence>
<dbReference type="PANTHER" id="PTHR18896">
    <property type="entry name" value="PHOSPHOLIPASE D"/>
    <property type="match status" value="1"/>
</dbReference>
<gene>
    <name evidence="10" type="ORF">A6J80_00575</name>
</gene>
<dbReference type="EMBL" id="CP020440">
    <property type="protein sequence ID" value="ARC35039.1"/>
    <property type="molecule type" value="Genomic_DNA"/>
</dbReference>
<dbReference type="AlphaFoldDB" id="A0A1V0GMU9"/>
<evidence type="ECO:0000256" key="3">
    <source>
        <dbReference type="ARBA" id="ARBA00018392"/>
    </source>
</evidence>
<dbReference type="RefSeq" id="WP_080620063.1">
    <property type="nucleotide sequence ID" value="NZ_CAWMZI010000003.1"/>
</dbReference>
<keyword evidence="6" id="KW-0378">Hydrolase</keyword>